<feature type="transmembrane region" description="Helical" evidence="6">
    <location>
        <begin position="169"/>
        <end position="186"/>
    </location>
</feature>
<evidence type="ECO:0000256" key="1">
    <source>
        <dbReference type="ARBA" id="ARBA00004651"/>
    </source>
</evidence>
<dbReference type="RefSeq" id="WP_146351510.1">
    <property type="nucleotide sequence ID" value="NZ_VOBR01000007.1"/>
</dbReference>
<keyword evidence="4 6" id="KW-0472">Membrane</keyword>
<keyword evidence="9" id="KW-1185">Reference proteome</keyword>
<organism evidence="8 9">
    <name type="scientific">Lentzea tibetensis</name>
    <dbReference type="NCBI Taxonomy" id="2591470"/>
    <lineage>
        <taxon>Bacteria</taxon>
        <taxon>Bacillati</taxon>
        <taxon>Actinomycetota</taxon>
        <taxon>Actinomycetes</taxon>
        <taxon>Pseudonocardiales</taxon>
        <taxon>Pseudonocardiaceae</taxon>
        <taxon>Lentzea</taxon>
    </lineage>
</organism>
<comment type="caution">
    <text evidence="8">The sequence shown here is derived from an EMBL/GenBank/DDBJ whole genome shotgun (WGS) entry which is preliminary data.</text>
</comment>
<dbReference type="PANTHER" id="PTHR23542:SF1">
    <property type="entry name" value="MAJOR FACILITATOR SUPERFAMILY (MFS) PROFILE DOMAIN-CONTAINING PROTEIN"/>
    <property type="match status" value="1"/>
</dbReference>
<keyword evidence="3 6" id="KW-1133">Transmembrane helix</keyword>
<dbReference type="AlphaFoldDB" id="A0A563EVQ6"/>
<dbReference type="PANTHER" id="PTHR23542">
    <property type="match status" value="1"/>
</dbReference>
<evidence type="ECO:0000256" key="3">
    <source>
        <dbReference type="ARBA" id="ARBA00022989"/>
    </source>
</evidence>
<keyword evidence="2 6" id="KW-0812">Transmembrane</keyword>
<accession>A0A563EVQ6</accession>
<dbReference type="OrthoDB" id="3541730at2"/>
<evidence type="ECO:0000313" key="9">
    <source>
        <dbReference type="Proteomes" id="UP000316639"/>
    </source>
</evidence>
<name>A0A563EVQ6_9PSEU</name>
<feature type="transmembrane region" description="Helical" evidence="6">
    <location>
        <begin position="294"/>
        <end position="316"/>
    </location>
</feature>
<feature type="transmembrane region" description="Helical" evidence="6">
    <location>
        <begin position="237"/>
        <end position="260"/>
    </location>
</feature>
<feature type="transmembrane region" description="Helical" evidence="6">
    <location>
        <begin position="83"/>
        <end position="112"/>
    </location>
</feature>
<feature type="transmembrane region" description="Helical" evidence="6">
    <location>
        <begin position="328"/>
        <end position="353"/>
    </location>
</feature>
<sequence length="402" mass="41100">MTGLGYRELVNRDVLAWVVVSLVGKLPLAMAPLAMVFLTRELPGGYSLGAALAAVYVVGEVLGAALLGLLLDTARLRGQLSAGLAVGAVAFGVLAFAQSTWLLVAAAFLAGAGPSTTPGGLRAVLLGLLPDDHVPRAMSMEAMLTQVTWAVAPALVTVVALGVAPQAPAVVAASGTAIAAWLVWILPRGHVTSRKGSATTRTVLSAWPIYLISAAALAQLAVAELVLPALLEYRGFAVGWAGVLLTGFAACSAVGALVYGWRRWPGGLRTQGFVLLVVTAACVVFVALGTSLPIIAIALLAAGLFQSGVLVTRSLVLRERLPVGAHAAGFSMMYAVTGVGYGLTASAAAWVLAHGTPEWAVLGGVAITLVLTAVSALAERRQRADQRVTHPRSDSTAATTPP</sequence>
<feature type="domain" description="Major facilitator superfamily (MFS) profile" evidence="7">
    <location>
        <begin position="202"/>
        <end position="402"/>
    </location>
</feature>
<protein>
    <submittedName>
        <fullName evidence="8">MFS transporter</fullName>
    </submittedName>
</protein>
<feature type="transmembrane region" description="Helical" evidence="6">
    <location>
        <begin position="207"/>
        <end position="231"/>
    </location>
</feature>
<evidence type="ECO:0000256" key="4">
    <source>
        <dbReference type="ARBA" id="ARBA00023136"/>
    </source>
</evidence>
<evidence type="ECO:0000313" key="8">
    <source>
        <dbReference type="EMBL" id="TWP51780.1"/>
    </source>
</evidence>
<feature type="compositionally biased region" description="Basic and acidic residues" evidence="5">
    <location>
        <begin position="382"/>
        <end position="393"/>
    </location>
</feature>
<dbReference type="Gene3D" id="1.20.1250.20">
    <property type="entry name" value="MFS general substrate transporter like domains"/>
    <property type="match status" value="1"/>
</dbReference>
<comment type="subcellular location">
    <subcellularLocation>
        <location evidence="1">Cell membrane</location>
        <topology evidence="1">Multi-pass membrane protein</topology>
    </subcellularLocation>
</comment>
<gene>
    <name evidence="8" type="ORF">FKR81_13040</name>
</gene>
<feature type="transmembrane region" description="Helical" evidence="6">
    <location>
        <begin position="272"/>
        <end position="288"/>
    </location>
</feature>
<dbReference type="PROSITE" id="PS50850">
    <property type="entry name" value="MFS"/>
    <property type="match status" value="1"/>
</dbReference>
<feature type="transmembrane region" description="Helical" evidence="6">
    <location>
        <begin position="359"/>
        <end position="378"/>
    </location>
</feature>
<dbReference type="Proteomes" id="UP000316639">
    <property type="component" value="Unassembled WGS sequence"/>
</dbReference>
<evidence type="ECO:0000256" key="2">
    <source>
        <dbReference type="ARBA" id="ARBA00022692"/>
    </source>
</evidence>
<reference evidence="8 9" key="1">
    <citation type="submission" date="2019-07" db="EMBL/GenBank/DDBJ databases">
        <title>Lentzea xizangensis sp. nov., isolated from Qinghai-Tibetan Plateau Soils.</title>
        <authorList>
            <person name="Huang J."/>
        </authorList>
    </citation>
    <scope>NUCLEOTIDE SEQUENCE [LARGE SCALE GENOMIC DNA]</scope>
    <source>
        <strain evidence="8 9">FXJ1.1311</strain>
    </source>
</reference>
<dbReference type="InterPro" id="IPR011701">
    <property type="entry name" value="MFS"/>
</dbReference>
<dbReference type="SUPFAM" id="SSF103473">
    <property type="entry name" value="MFS general substrate transporter"/>
    <property type="match status" value="1"/>
</dbReference>
<dbReference type="InterPro" id="IPR036259">
    <property type="entry name" value="MFS_trans_sf"/>
</dbReference>
<feature type="transmembrane region" description="Helical" evidence="6">
    <location>
        <begin position="50"/>
        <end position="71"/>
    </location>
</feature>
<feature type="transmembrane region" description="Helical" evidence="6">
    <location>
        <begin position="14"/>
        <end position="38"/>
    </location>
</feature>
<evidence type="ECO:0000256" key="6">
    <source>
        <dbReference type="SAM" id="Phobius"/>
    </source>
</evidence>
<evidence type="ECO:0000259" key="7">
    <source>
        <dbReference type="PROSITE" id="PS50850"/>
    </source>
</evidence>
<feature type="region of interest" description="Disordered" evidence="5">
    <location>
        <begin position="382"/>
        <end position="402"/>
    </location>
</feature>
<dbReference type="EMBL" id="VOBR01000007">
    <property type="protein sequence ID" value="TWP51780.1"/>
    <property type="molecule type" value="Genomic_DNA"/>
</dbReference>
<dbReference type="GO" id="GO:0005886">
    <property type="term" value="C:plasma membrane"/>
    <property type="evidence" value="ECO:0007669"/>
    <property type="project" value="UniProtKB-SubCell"/>
</dbReference>
<dbReference type="InterPro" id="IPR020846">
    <property type="entry name" value="MFS_dom"/>
</dbReference>
<dbReference type="GO" id="GO:0022857">
    <property type="term" value="F:transmembrane transporter activity"/>
    <property type="evidence" value="ECO:0007669"/>
    <property type="project" value="InterPro"/>
</dbReference>
<feature type="transmembrane region" description="Helical" evidence="6">
    <location>
        <begin position="143"/>
        <end position="163"/>
    </location>
</feature>
<evidence type="ECO:0000256" key="5">
    <source>
        <dbReference type="SAM" id="MobiDB-lite"/>
    </source>
</evidence>
<dbReference type="Pfam" id="PF07690">
    <property type="entry name" value="MFS_1"/>
    <property type="match status" value="1"/>
</dbReference>
<proteinExistence type="predicted"/>